<dbReference type="STRING" id="1314776.A0A166HM84"/>
<evidence type="ECO:0000259" key="6">
    <source>
        <dbReference type="Pfam" id="PF01619"/>
    </source>
</evidence>
<comment type="similarity">
    <text evidence="1 5">Belongs to the proline oxidase family.</text>
</comment>
<dbReference type="GO" id="GO:0071949">
    <property type="term" value="F:FAD binding"/>
    <property type="evidence" value="ECO:0007669"/>
    <property type="project" value="TreeGrafter"/>
</dbReference>
<dbReference type="GO" id="GO:0010133">
    <property type="term" value="P:L-proline catabolic process to L-glutamate"/>
    <property type="evidence" value="ECO:0007669"/>
    <property type="project" value="TreeGrafter"/>
</dbReference>
<gene>
    <name evidence="7" type="ORF">SISSUDRAFT_1069271</name>
</gene>
<keyword evidence="8" id="KW-1185">Reference proteome</keyword>
<dbReference type="SUPFAM" id="SSF51730">
    <property type="entry name" value="FAD-linked oxidoreductase"/>
    <property type="match status" value="1"/>
</dbReference>
<dbReference type="GO" id="GO:0005739">
    <property type="term" value="C:mitochondrion"/>
    <property type="evidence" value="ECO:0007669"/>
    <property type="project" value="TreeGrafter"/>
</dbReference>
<dbReference type="AlphaFoldDB" id="A0A166HM84"/>
<keyword evidence="5" id="KW-0274">FAD</keyword>
<dbReference type="PANTHER" id="PTHR13914">
    <property type="entry name" value="PROLINE OXIDASE"/>
    <property type="match status" value="1"/>
</dbReference>
<comment type="catalytic activity">
    <reaction evidence="5">
        <text>L-proline + a quinone = (S)-1-pyrroline-5-carboxylate + a quinol + H(+)</text>
        <dbReference type="Rhea" id="RHEA:23784"/>
        <dbReference type="ChEBI" id="CHEBI:15378"/>
        <dbReference type="ChEBI" id="CHEBI:17388"/>
        <dbReference type="ChEBI" id="CHEBI:24646"/>
        <dbReference type="ChEBI" id="CHEBI:60039"/>
        <dbReference type="ChEBI" id="CHEBI:132124"/>
        <dbReference type="EC" id="1.5.5.2"/>
    </reaction>
</comment>
<proteinExistence type="inferred from homology"/>
<keyword evidence="3 5" id="KW-0560">Oxidoreductase</keyword>
<dbReference type="InterPro" id="IPR029041">
    <property type="entry name" value="FAD-linked_oxidoreductase-like"/>
</dbReference>
<keyword evidence="5" id="KW-0285">Flavoprotein</keyword>
<evidence type="ECO:0000256" key="4">
    <source>
        <dbReference type="ARBA" id="ARBA00023062"/>
    </source>
</evidence>
<dbReference type="GO" id="GO:0004657">
    <property type="term" value="F:proline dehydrogenase activity"/>
    <property type="evidence" value="ECO:0007669"/>
    <property type="project" value="UniProtKB-EC"/>
</dbReference>
<dbReference type="InterPro" id="IPR002872">
    <property type="entry name" value="Proline_DH_dom"/>
</dbReference>
<accession>A0A166HM84</accession>
<dbReference type="Pfam" id="PF01619">
    <property type="entry name" value="Pro_dh"/>
    <property type="match status" value="1"/>
</dbReference>
<comment type="cofactor">
    <cofactor evidence="5">
        <name>FAD</name>
        <dbReference type="ChEBI" id="CHEBI:57692"/>
    </cofactor>
</comment>
<dbReference type="Gene3D" id="3.20.20.220">
    <property type="match status" value="1"/>
</dbReference>
<evidence type="ECO:0000256" key="3">
    <source>
        <dbReference type="ARBA" id="ARBA00023002"/>
    </source>
</evidence>
<protein>
    <recommendedName>
        <fullName evidence="2 5">Proline dehydrogenase</fullName>
        <ecNumber evidence="2 5">1.5.5.2</ecNumber>
    </recommendedName>
</protein>
<evidence type="ECO:0000256" key="5">
    <source>
        <dbReference type="RuleBase" id="RU364054"/>
    </source>
</evidence>
<reference evidence="7 8" key="1">
    <citation type="journal article" date="2016" name="Mol. Biol. Evol.">
        <title>Comparative Genomics of Early-Diverging Mushroom-Forming Fungi Provides Insights into the Origins of Lignocellulose Decay Capabilities.</title>
        <authorList>
            <person name="Nagy L.G."/>
            <person name="Riley R."/>
            <person name="Tritt A."/>
            <person name="Adam C."/>
            <person name="Daum C."/>
            <person name="Floudas D."/>
            <person name="Sun H."/>
            <person name="Yadav J.S."/>
            <person name="Pangilinan J."/>
            <person name="Larsson K.H."/>
            <person name="Matsuura K."/>
            <person name="Barry K."/>
            <person name="Labutti K."/>
            <person name="Kuo R."/>
            <person name="Ohm R.A."/>
            <person name="Bhattacharya S.S."/>
            <person name="Shirouzu T."/>
            <person name="Yoshinaga Y."/>
            <person name="Martin F.M."/>
            <person name="Grigoriev I.V."/>
            <person name="Hibbett D.S."/>
        </authorList>
    </citation>
    <scope>NUCLEOTIDE SEQUENCE [LARGE SCALE GENOMIC DNA]</scope>
    <source>
        <strain evidence="7 8">HHB10207 ss-3</strain>
    </source>
</reference>
<dbReference type="EMBL" id="KV428011">
    <property type="protein sequence ID" value="KZT42869.1"/>
    <property type="molecule type" value="Genomic_DNA"/>
</dbReference>
<evidence type="ECO:0000313" key="7">
    <source>
        <dbReference type="EMBL" id="KZT42869.1"/>
    </source>
</evidence>
<feature type="domain" description="Proline dehydrogenase" evidence="6">
    <location>
        <begin position="138"/>
        <end position="503"/>
    </location>
</feature>
<dbReference type="PANTHER" id="PTHR13914:SF0">
    <property type="entry name" value="PROLINE DEHYDROGENASE 1, MITOCHONDRIAL"/>
    <property type="match status" value="1"/>
</dbReference>
<comment type="function">
    <text evidence="5">Converts proline to delta-1-pyrroline-5-carboxylate.</text>
</comment>
<dbReference type="Proteomes" id="UP000076798">
    <property type="component" value="Unassembled WGS sequence"/>
</dbReference>
<dbReference type="OrthoDB" id="5464at2759"/>
<evidence type="ECO:0000313" key="8">
    <source>
        <dbReference type="Proteomes" id="UP000076798"/>
    </source>
</evidence>
<organism evidence="7 8">
    <name type="scientific">Sistotremastrum suecicum HHB10207 ss-3</name>
    <dbReference type="NCBI Taxonomy" id="1314776"/>
    <lineage>
        <taxon>Eukaryota</taxon>
        <taxon>Fungi</taxon>
        <taxon>Dikarya</taxon>
        <taxon>Basidiomycota</taxon>
        <taxon>Agaricomycotina</taxon>
        <taxon>Agaricomycetes</taxon>
        <taxon>Sistotremastrales</taxon>
        <taxon>Sistotremastraceae</taxon>
        <taxon>Sistotremastrum</taxon>
    </lineage>
</organism>
<dbReference type="InterPro" id="IPR015659">
    <property type="entry name" value="Proline_oxidase"/>
</dbReference>
<keyword evidence="4 5" id="KW-0642">Proline metabolism</keyword>
<sequence>MFLVPQKRFSDLVAALLNDYGTDQGDGIVASASSENVQRHREPASLSSLIRSYGVYTICSVPVIVDWSPAILKFFTSIVGLRELTQIVVRHTFFAQFVGGDTVNDTVPLLSHLRKENKGGLLAYSVEVDEHEATNHDLQSLPVYKQNVEEMIHSIDIAADFEASLGSVSGASRKTWVALKMTALTPSSQTLIKFSDFLLQNRPTDSGVVYPGLPHPSDLNVLEERTSLKTTPSSLSQEEIRALVELRDDLFRICKRARERGVKPAIDAYALALMRTFNKNPSRRPSSFTSLFNSNQSIQSHDTQPLIYGTFQAYLRRTPEYLQASIKDAKQNGYSLGVKLVRGAYHPHEIEHHRKRHTSALTSLPPVWLEKRETDTCYDNCIGVLLSEVKNDIKSKANNIGVLFGTHNWVSARKVIEGLAGHGLASVEQGSGGLVHDPVIRVDDDVSERIVIGQLYGMSDALSDYLVDHVRSPSPFVIKYIPYGALAEVMPYLGRRAIENKAVLGGPGGASEERRRAGAEIWKRVFG</sequence>
<evidence type="ECO:0000256" key="2">
    <source>
        <dbReference type="ARBA" id="ARBA00012695"/>
    </source>
</evidence>
<name>A0A166HM84_9AGAM</name>
<evidence type="ECO:0000256" key="1">
    <source>
        <dbReference type="ARBA" id="ARBA00005869"/>
    </source>
</evidence>
<dbReference type="EC" id="1.5.5.2" evidence="2 5"/>